<evidence type="ECO:0008006" key="4">
    <source>
        <dbReference type="Google" id="ProtNLM"/>
    </source>
</evidence>
<keyword evidence="3" id="KW-1185">Reference proteome</keyword>
<proteinExistence type="predicted"/>
<protein>
    <recommendedName>
        <fullName evidence="4">DUF2946 family protein</fullName>
    </recommendedName>
</protein>
<reference evidence="2 3" key="1">
    <citation type="submission" date="2020-01" db="EMBL/GenBank/DDBJ databases">
        <authorList>
            <person name="Peng S.Y."/>
            <person name="Li J."/>
            <person name="Wang M."/>
            <person name="Wang L."/>
            <person name="Wang C.Q."/>
            <person name="Wang J.R."/>
        </authorList>
    </citation>
    <scope>NUCLEOTIDE SEQUENCE [LARGE SCALE GENOMIC DNA]</scope>
    <source>
        <strain evidence="2 3">XCT-34</strain>
    </source>
</reference>
<organism evidence="2 3">
    <name type="scientific">Pannonibacter tanglangensis</name>
    <dbReference type="NCBI Taxonomy" id="2750084"/>
    <lineage>
        <taxon>Bacteria</taxon>
        <taxon>Pseudomonadati</taxon>
        <taxon>Pseudomonadota</taxon>
        <taxon>Alphaproteobacteria</taxon>
        <taxon>Hyphomicrobiales</taxon>
        <taxon>Stappiaceae</taxon>
        <taxon>Pannonibacter</taxon>
    </lineage>
</organism>
<name>A0ABW9ZFK2_9HYPH</name>
<evidence type="ECO:0000313" key="2">
    <source>
        <dbReference type="EMBL" id="NBN63625.1"/>
    </source>
</evidence>
<sequence length="135" mass="14045">MTGSTLLPALVWCGRLLAVAALMMVALRPAASLAAQPVVTAGPQLVAGLLLASLPLTAVTGPRRADGQQTGTGAPKRCLYLQCADLVRVQTSDLEQAGRPDIVPLGRSPHRAARDPLLETEVPPPRRTSTGQPVV</sequence>
<accession>A0ABW9ZFK2</accession>
<feature type="region of interest" description="Disordered" evidence="1">
    <location>
        <begin position="98"/>
        <end position="135"/>
    </location>
</feature>
<comment type="caution">
    <text evidence="2">The sequence shown here is derived from an EMBL/GenBank/DDBJ whole genome shotgun (WGS) entry which is preliminary data.</text>
</comment>
<evidence type="ECO:0000256" key="1">
    <source>
        <dbReference type="SAM" id="MobiDB-lite"/>
    </source>
</evidence>
<gene>
    <name evidence="2" type="ORF">GWI71_08015</name>
</gene>
<evidence type="ECO:0000313" key="3">
    <source>
        <dbReference type="Proteomes" id="UP000541347"/>
    </source>
</evidence>
<dbReference type="RefSeq" id="WP_161675607.1">
    <property type="nucleotide sequence ID" value="NZ_JAABLP010000002.1"/>
</dbReference>
<dbReference type="Proteomes" id="UP000541347">
    <property type="component" value="Unassembled WGS sequence"/>
</dbReference>
<dbReference type="EMBL" id="JAABLP010000002">
    <property type="protein sequence ID" value="NBN63625.1"/>
    <property type="molecule type" value="Genomic_DNA"/>
</dbReference>